<evidence type="ECO:0000256" key="1">
    <source>
        <dbReference type="SAM" id="Phobius"/>
    </source>
</evidence>
<reference evidence="4" key="2">
    <citation type="journal article" date="2016" name="Sci. Rep.">
        <title>Dictyocaulus viviparus genome, variome and transcriptome elucidate lungworm biology and support future intervention.</title>
        <authorList>
            <person name="McNulty S.N."/>
            <person name="Strube C."/>
            <person name="Rosa B.A."/>
            <person name="Martin J.C."/>
            <person name="Tyagi R."/>
            <person name="Choi Y.J."/>
            <person name="Wang Q."/>
            <person name="Hallsworth Pepin K."/>
            <person name="Zhang X."/>
            <person name="Ozersky P."/>
            <person name="Wilson R.K."/>
            <person name="Sternberg P.W."/>
            <person name="Gasser R.B."/>
            <person name="Mitreva M."/>
        </authorList>
    </citation>
    <scope>NUCLEOTIDE SEQUENCE [LARGE SCALE GENOMIC DNA]</scope>
    <source>
        <strain evidence="4">HannoverDv2000</strain>
    </source>
</reference>
<dbReference type="Proteomes" id="UP000053766">
    <property type="component" value="Unassembled WGS sequence"/>
</dbReference>
<dbReference type="AlphaFoldDB" id="A0A0D8XHN8"/>
<proteinExistence type="predicted"/>
<accession>A0A0D8XHN8</accession>
<keyword evidence="1" id="KW-0472">Membrane</keyword>
<gene>
    <name evidence="3" type="ORF">DICVIV_10748</name>
</gene>
<organism evidence="3 4">
    <name type="scientific">Dictyocaulus viviparus</name>
    <name type="common">Bovine lungworm</name>
    <dbReference type="NCBI Taxonomy" id="29172"/>
    <lineage>
        <taxon>Eukaryota</taxon>
        <taxon>Metazoa</taxon>
        <taxon>Ecdysozoa</taxon>
        <taxon>Nematoda</taxon>
        <taxon>Chromadorea</taxon>
        <taxon>Rhabditida</taxon>
        <taxon>Rhabditina</taxon>
        <taxon>Rhabditomorpha</taxon>
        <taxon>Strongyloidea</taxon>
        <taxon>Metastrongylidae</taxon>
        <taxon>Dictyocaulus</taxon>
    </lineage>
</organism>
<evidence type="ECO:0000313" key="4">
    <source>
        <dbReference type="Proteomes" id="UP000053766"/>
    </source>
</evidence>
<name>A0A0D8XHN8_DICVI</name>
<evidence type="ECO:0000256" key="2">
    <source>
        <dbReference type="SAM" id="SignalP"/>
    </source>
</evidence>
<keyword evidence="1" id="KW-0812">Transmembrane</keyword>
<sequence>MYMALYCGLLVLIAQLIIADIPVLHLYNGHVPIEHPPSSTQIEQLVVGQPYTFEIYMENVLEQDYMVQSCLMNGKVFINDYGCVLCGDGILTSIETEQYARAGAVKRTLVHFIAQQQTVNLVCNIRVFECSGCAERSCERHPVLTMLPVVTHSLVYPIVVVKGPYIPLWLIILLLILLLLCCLALCLIPFFLLRRRRKQSKTEIDVKQRGIGVETDRAELKETAVGCRNVHHYSVDNVGIHHIKPAVAMGECESIMRSEEMRARDQRFYRSRDFNWLYVNSKAQNSIFKRERLTQSSYSRLLSK</sequence>
<reference evidence="3 4" key="1">
    <citation type="submission" date="2013-11" db="EMBL/GenBank/DDBJ databases">
        <title>Draft genome of the bovine lungworm Dictyocaulus viviparus.</title>
        <authorList>
            <person name="Mitreva M."/>
        </authorList>
    </citation>
    <scope>NUCLEOTIDE SEQUENCE [LARGE SCALE GENOMIC DNA]</scope>
    <source>
        <strain evidence="3 4">HannoverDv2000</strain>
    </source>
</reference>
<feature type="chain" id="PRO_5002335659" description="ZP domain-containing protein" evidence="2">
    <location>
        <begin position="20"/>
        <end position="304"/>
    </location>
</feature>
<keyword evidence="2" id="KW-0732">Signal</keyword>
<evidence type="ECO:0008006" key="5">
    <source>
        <dbReference type="Google" id="ProtNLM"/>
    </source>
</evidence>
<feature type="transmembrane region" description="Helical" evidence="1">
    <location>
        <begin position="168"/>
        <end position="193"/>
    </location>
</feature>
<protein>
    <recommendedName>
        <fullName evidence="5">ZP domain-containing protein</fullName>
    </recommendedName>
</protein>
<keyword evidence="1" id="KW-1133">Transmembrane helix</keyword>
<feature type="signal peptide" evidence="2">
    <location>
        <begin position="1"/>
        <end position="19"/>
    </location>
</feature>
<keyword evidence="4" id="KW-1185">Reference proteome</keyword>
<dbReference type="EMBL" id="KN716579">
    <property type="protein sequence ID" value="KJH43232.1"/>
    <property type="molecule type" value="Genomic_DNA"/>
</dbReference>
<evidence type="ECO:0000313" key="3">
    <source>
        <dbReference type="EMBL" id="KJH43232.1"/>
    </source>
</evidence>
<dbReference type="OrthoDB" id="5835902at2759"/>